<comment type="caution">
    <text evidence="2">The sequence shown here is derived from an EMBL/GenBank/DDBJ whole genome shotgun (WGS) entry which is preliminary data.</text>
</comment>
<feature type="domain" description="MaoC-like" evidence="1">
    <location>
        <begin position="11"/>
        <end position="125"/>
    </location>
</feature>
<dbReference type="RefSeq" id="WP_380686558.1">
    <property type="nucleotide sequence ID" value="NZ_JBHRSS010000003.1"/>
</dbReference>
<protein>
    <submittedName>
        <fullName evidence="2">MaoC family dehydratase</fullName>
    </submittedName>
</protein>
<name>A0ABV7EM43_9GAMM</name>
<dbReference type="PANTHER" id="PTHR42993">
    <property type="entry name" value="MAOC-LIKE DEHYDRATASE DOMAIN-CONTAINING PROTEIN"/>
    <property type="match status" value="1"/>
</dbReference>
<reference evidence="3" key="1">
    <citation type="journal article" date="2019" name="Int. J. Syst. Evol. Microbiol.">
        <title>The Global Catalogue of Microorganisms (GCM) 10K type strain sequencing project: providing services to taxonomists for standard genome sequencing and annotation.</title>
        <authorList>
            <consortium name="The Broad Institute Genomics Platform"/>
            <consortium name="The Broad Institute Genome Sequencing Center for Infectious Disease"/>
            <person name="Wu L."/>
            <person name="Ma J."/>
        </authorList>
    </citation>
    <scope>NUCLEOTIDE SEQUENCE [LARGE SCALE GENOMIC DNA]</scope>
    <source>
        <strain evidence="3">KCTC 52640</strain>
    </source>
</reference>
<dbReference type="CDD" id="cd03450">
    <property type="entry name" value="NodN"/>
    <property type="match status" value="1"/>
</dbReference>
<dbReference type="SUPFAM" id="SSF54637">
    <property type="entry name" value="Thioesterase/thiol ester dehydrase-isomerase"/>
    <property type="match status" value="1"/>
</dbReference>
<evidence type="ECO:0000313" key="3">
    <source>
        <dbReference type="Proteomes" id="UP001595462"/>
    </source>
</evidence>
<dbReference type="EMBL" id="JBHRSS010000003">
    <property type="protein sequence ID" value="MFC3102981.1"/>
    <property type="molecule type" value="Genomic_DNA"/>
</dbReference>
<dbReference type="InterPro" id="IPR039375">
    <property type="entry name" value="NodN-like"/>
</dbReference>
<dbReference type="InterPro" id="IPR029069">
    <property type="entry name" value="HotDog_dom_sf"/>
</dbReference>
<organism evidence="2 3">
    <name type="scientific">Salinisphaera aquimarina</name>
    <dbReference type="NCBI Taxonomy" id="2094031"/>
    <lineage>
        <taxon>Bacteria</taxon>
        <taxon>Pseudomonadati</taxon>
        <taxon>Pseudomonadota</taxon>
        <taxon>Gammaproteobacteria</taxon>
        <taxon>Salinisphaerales</taxon>
        <taxon>Salinisphaeraceae</taxon>
        <taxon>Salinisphaera</taxon>
    </lineage>
</organism>
<dbReference type="InterPro" id="IPR002539">
    <property type="entry name" value="MaoC-like_dom"/>
</dbReference>
<dbReference type="PANTHER" id="PTHR42993:SF1">
    <property type="entry name" value="MAOC-LIKE DEHYDRATASE DOMAIN-CONTAINING PROTEIN"/>
    <property type="match status" value="1"/>
</dbReference>
<evidence type="ECO:0000259" key="1">
    <source>
        <dbReference type="Pfam" id="PF01575"/>
    </source>
</evidence>
<sequence>MRILENVEELQSLVGEEIGTSNWMAIDQERVNLFADATDDHQWIHVDIERAKKESPFGGPVAHGFLTLSLLPPLVNDIFKVEGVTTRVNYGLNKVRFVAPVLVGSRVRARVTLKSVEPRGEGRYMICNEIAIEIEGQDKPACLAQGLTLYIL</sequence>
<dbReference type="Proteomes" id="UP001595462">
    <property type="component" value="Unassembled WGS sequence"/>
</dbReference>
<evidence type="ECO:0000313" key="2">
    <source>
        <dbReference type="EMBL" id="MFC3102981.1"/>
    </source>
</evidence>
<keyword evidence="3" id="KW-1185">Reference proteome</keyword>
<dbReference type="Gene3D" id="3.10.129.10">
    <property type="entry name" value="Hotdog Thioesterase"/>
    <property type="match status" value="1"/>
</dbReference>
<accession>A0ABV7EM43</accession>
<proteinExistence type="predicted"/>
<dbReference type="Pfam" id="PF01575">
    <property type="entry name" value="MaoC_dehydratas"/>
    <property type="match status" value="1"/>
</dbReference>
<gene>
    <name evidence="2" type="ORF">ACFOSU_03670</name>
</gene>